<proteinExistence type="predicted"/>
<reference evidence="1" key="1">
    <citation type="submission" date="2019-08" db="EMBL/GenBank/DDBJ databases">
        <authorList>
            <person name="Kucharzyk K."/>
            <person name="Murdoch R.W."/>
            <person name="Higgins S."/>
            <person name="Loffler F."/>
        </authorList>
    </citation>
    <scope>NUCLEOTIDE SEQUENCE</scope>
</reference>
<protein>
    <submittedName>
        <fullName evidence="1">Uncharacterized protein</fullName>
    </submittedName>
</protein>
<name>A0A645DN19_9ZZZZ</name>
<dbReference type="EMBL" id="VSSQ01037861">
    <property type="protein sequence ID" value="MPM90661.1"/>
    <property type="molecule type" value="Genomic_DNA"/>
</dbReference>
<evidence type="ECO:0000313" key="1">
    <source>
        <dbReference type="EMBL" id="MPM90661.1"/>
    </source>
</evidence>
<sequence length="294" mass="31765">MNGTKAWSVIDSIQYDPDRGALAPEATLTSVSSGCSTSLPMSSTTMVGEVQALLDLARQLGGKTVRIEGMGWTSDDLTALMANRNLSSDQALADLLTRASVQLFAENGITQNFWQINPTDRPLVLQAMSNLNSVLAGAQFISQPQGQTGSVFEYRFQKGSQWVIIAWRASEGDTPYPVTLANLPVDALSAYAVDATAFSSEYGTAIPVDASGNAVLMLNERPVVFVGKIYNLSQAMQADAEYQVATWKHEVKVMVHQGMNNVKAAILQSLESVLNSAKDKAIQWGEDKLNELLN</sequence>
<accession>A0A645DN19</accession>
<comment type="caution">
    <text evidence="1">The sequence shown here is derived from an EMBL/GenBank/DDBJ whole genome shotgun (WGS) entry which is preliminary data.</text>
</comment>
<organism evidence="1">
    <name type="scientific">bioreactor metagenome</name>
    <dbReference type="NCBI Taxonomy" id="1076179"/>
    <lineage>
        <taxon>unclassified sequences</taxon>
        <taxon>metagenomes</taxon>
        <taxon>ecological metagenomes</taxon>
    </lineage>
</organism>
<dbReference type="AlphaFoldDB" id="A0A645DN19"/>
<gene>
    <name evidence="1" type="ORF">SDC9_137783</name>
</gene>